<dbReference type="PANTHER" id="PTHR43867">
    <property type="entry name" value="CELLULOSE SYNTHASE CATALYTIC SUBUNIT A [UDP-FORMING]"/>
    <property type="match status" value="1"/>
</dbReference>
<feature type="transmembrane region" description="Helical" evidence="11">
    <location>
        <begin position="541"/>
        <end position="561"/>
    </location>
</feature>
<feature type="transmembrane region" description="Helical" evidence="11">
    <location>
        <begin position="417"/>
        <end position="442"/>
    </location>
</feature>
<keyword evidence="7 11" id="KW-0135">Cellulose biosynthesis</keyword>
<evidence type="ECO:0000256" key="8">
    <source>
        <dbReference type="ARBA" id="ARBA00022989"/>
    </source>
</evidence>
<evidence type="ECO:0000256" key="4">
    <source>
        <dbReference type="ARBA" id="ARBA00022676"/>
    </source>
</evidence>
<evidence type="ECO:0000256" key="11">
    <source>
        <dbReference type="RuleBase" id="RU365020"/>
    </source>
</evidence>
<dbReference type="EC" id="2.4.1.12" evidence="11"/>
<comment type="caution">
    <text evidence="14">The sequence shown here is derived from an EMBL/GenBank/DDBJ whole genome shotgun (WGS) entry which is preliminary data.</text>
</comment>
<proteinExistence type="predicted"/>
<feature type="domain" description="Glycosyltransferase 2-like" evidence="12">
    <location>
        <begin position="148"/>
        <end position="317"/>
    </location>
</feature>
<dbReference type="RefSeq" id="WP_252955284.1">
    <property type="nucleotide sequence ID" value="NZ_JAFIRR010000147.1"/>
</dbReference>
<comment type="subcellular location">
    <subcellularLocation>
        <location evidence="1">Cell inner membrane</location>
        <topology evidence="1">Multi-pass membrane protein</topology>
    </subcellularLocation>
</comment>
<evidence type="ECO:0000256" key="3">
    <source>
        <dbReference type="ARBA" id="ARBA00022519"/>
    </source>
</evidence>
<keyword evidence="3 11" id="KW-0997">Cell inner membrane</keyword>
<feature type="non-terminal residue" evidence="14">
    <location>
        <position position="711"/>
    </location>
</feature>
<dbReference type="InterPro" id="IPR009875">
    <property type="entry name" value="PilZ_domain"/>
</dbReference>
<evidence type="ECO:0000256" key="1">
    <source>
        <dbReference type="ARBA" id="ARBA00004429"/>
    </source>
</evidence>
<reference evidence="14 15" key="1">
    <citation type="submission" date="2021-12" db="EMBL/GenBank/DDBJ databases">
        <title>Siccirubricoccus leaddurans sp. nov., a high concentration Zn2+ tolerance bacterium.</title>
        <authorList>
            <person name="Cao Y."/>
        </authorList>
    </citation>
    <scope>NUCLEOTIDE SEQUENCE [LARGE SCALE GENOMIC DNA]</scope>
    <source>
        <strain evidence="14 15">KC 17139</strain>
    </source>
</reference>
<comment type="catalytic activity">
    <reaction evidence="10 11">
        <text>[(1-&gt;4)-beta-D-glucosyl](n) + UDP-alpha-D-glucose = [(1-&gt;4)-beta-D-glucosyl](n+1) + UDP + H(+)</text>
        <dbReference type="Rhea" id="RHEA:19929"/>
        <dbReference type="Rhea" id="RHEA-COMP:10033"/>
        <dbReference type="Rhea" id="RHEA-COMP:10034"/>
        <dbReference type="ChEBI" id="CHEBI:15378"/>
        <dbReference type="ChEBI" id="CHEBI:18246"/>
        <dbReference type="ChEBI" id="CHEBI:58223"/>
        <dbReference type="ChEBI" id="CHEBI:58885"/>
        <dbReference type="EC" id="2.4.1.12"/>
    </reaction>
</comment>
<evidence type="ECO:0000313" key="14">
    <source>
        <dbReference type="EMBL" id="MCO6418655.1"/>
    </source>
</evidence>
<feature type="transmembrane region" description="Helical" evidence="11">
    <location>
        <begin position="48"/>
        <end position="64"/>
    </location>
</feature>
<gene>
    <name evidence="14" type="primary">bcsA</name>
    <name evidence="14" type="ORF">JYK14_21210</name>
</gene>
<sequence length="711" mass="78523">MSLRLLARRATRRLPWLISLPVTVGAALLGLALLPAILFVPLAAEDQLVFALGCFLLFLVANRFEGRAASAFLAVLSLCVTARYLHWRLTETITPDTPWQAFFMYGLVLAEIYAGIAMFLGYFQTLWPLNRKPVPMPRDVESWPEVDVYIPSYNESLDVVRPTVLAALAMDWPAEKLKVWILDDGRRPEFRRFAEESGCGYIIRGDNKGAKAGNINHALKHTKAPFIAIFDCDHVATRAFLQLTLGWLIRDSRLAMVQTPHHFYSPDPFERNLTAGRDVPNEGQMFYGMVQPGNDLWDAAFFCGSCAVIRREALEEVGGVPHQTVTEDCHCSLKMQRRGWRTAYLRVPLASGLATERLLIHIGQRMRWARGMIQIFRVENPLFASGLRLGQRLCYFSATFYYLFAIPRLVFLTSPLAFLLLGQNVIAASPLAIAAYAGSHVVHAVGTGSRLSGRVRHSFWSEIYETVMVFYLLPLTFVTLLNPAKGKFNVTDKGGLLPEGYYDLRAVWPNMVLTVLLLTGVGFGIRGLFLHPSDSLEFQAYLLNGLWAAMCLVPVIAGVAVGRERRQIRASARSQAEVPVELVTADGTVVGGMTRNLSLGGAALVLEDDAVPPLGEVRAQFVLGDGKVEVPATVLRAVEHDVSLSFSPATLEEHGAIVRLVFSRADAWVGAMDHEQDRPLRSLVNVVRAAGAAFVGKTGLFRPPRRPAAAA</sequence>
<keyword evidence="9 11" id="KW-0472">Membrane</keyword>
<keyword evidence="4 11" id="KW-0328">Glycosyltransferase</keyword>
<dbReference type="Pfam" id="PF03552">
    <property type="entry name" value="Cellulose_synt"/>
    <property type="match status" value="1"/>
</dbReference>
<evidence type="ECO:0000313" key="15">
    <source>
        <dbReference type="Proteomes" id="UP001523392"/>
    </source>
</evidence>
<comment type="cofactor">
    <cofactor evidence="11">
        <name>Mg(2+)</name>
        <dbReference type="ChEBI" id="CHEBI:18420"/>
    </cofactor>
</comment>
<dbReference type="PANTHER" id="PTHR43867:SF2">
    <property type="entry name" value="CELLULOSE SYNTHASE CATALYTIC SUBUNIT A [UDP-FORMING]"/>
    <property type="match status" value="1"/>
</dbReference>
<dbReference type="Gene3D" id="2.40.10.220">
    <property type="entry name" value="predicted glycosyltransferase like domains"/>
    <property type="match status" value="1"/>
</dbReference>
<dbReference type="InterPro" id="IPR005150">
    <property type="entry name" value="Cellulose_synth"/>
</dbReference>
<dbReference type="EMBL" id="JAFIRR010000147">
    <property type="protein sequence ID" value="MCO6418655.1"/>
    <property type="molecule type" value="Genomic_DNA"/>
</dbReference>
<keyword evidence="8 11" id="KW-1133">Transmembrane helix</keyword>
<evidence type="ECO:0000259" key="12">
    <source>
        <dbReference type="Pfam" id="PF00535"/>
    </source>
</evidence>
<protein>
    <recommendedName>
        <fullName evidence="11">Cellulose synthase catalytic subunit [UDP-forming]</fullName>
        <ecNumber evidence="11">2.4.1.12</ecNumber>
    </recommendedName>
</protein>
<comment type="pathway">
    <text evidence="11">Glycan metabolism; bacterial cellulose biosynthesis.</text>
</comment>
<dbReference type="InterPro" id="IPR029044">
    <property type="entry name" value="Nucleotide-diphossugar_trans"/>
</dbReference>
<keyword evidence="5 11" id="KW-0808">Transferase</keyword>
<dbReference type="PRINTS" id="PR01439">
    <property type="entry name" value="CELLSNTHASEA"/>
</dbReference>
<evidence type="ECO:0000256" key="2">
    <source>
        <dbReference type="ARBA" id="ARBA00022475"/>
    </source>
</evidence>
<dbReference type="CDD" id="cd06421">
    <property type="entry name" value="CESA_CelA_like"/>
    <property type="match status" value="1"/>
</dbReference>
<feature type="transmembrane region" description="Helical" evidence="11">
    <location>
        <begin position="71"/>
        <end position="89"/>
    </location>
</feature>
<evidence type="ECO:0000256" key="7">
    <source>
        <dbReference type="ARBA" id="ARBA00022916"/>
    </source>
</evidence>
<dbReference type="InterPro" id="IPR003919">
    <property type="entry name" value="Cell_synth_A"/>
</dbReference>
<evidence type="ECO:0000259" key="13">
    <source>
        <dbReference type="Pfam" id="PF07238"/>
    </source>
</evidence>
<evidence type="ECO:0000256" key="5">
    <source>
        <dbReference type="ARBA" id="ARBA00022679"/>
    </source>
</evidence>
<feature type="transmembrane region" description="Helical" evidence="11">
    <location>
        <begin position="20"/>
        <end position="42"/>
    </location>
</feature>
<dbReference type="NCBIfam" id="TIGR03030">
    <property type="entry name" value="CelA"/>
    <property type="match status" value="1"/>
</dbReference>
<keyword evidence="2 11" id="KW-1003">Cell membrane</keyword>
<feature type="domain" description="PilZ" evidence="13">
    <location>
        <begin position="567"/>
        <end position="662"/>
    </location>
</feature>
<evidence type="ECO:0000256" key="6">
    <source>
        <dbReference type="ARBA" id="ARBA00022692"/>
    </source>
</evidence>
<keyword evidence="15" id="KW-1185">Reference proteome</keyword>
<dbReference type="Pfam" id="PF00535">
    <property type="entry name" value="Glycos_transf_2"/>
    <property type="match status" value="1"/>
</dbReference>
<feature type="transmembrane region" description="Helical" evidence="11">
    <location>
        <begin position="463"/>
        <end position="481"/>
    </location>
</feature>
<dbReference type="InterPro" id="IPR001173">
    <property type="entry name" value="Glyco_trans_2-like"/>
</dbReference>
<dbReference type="Proteomes" id="UP001523392">
    <property type="component" value="Unassembled WGS sequence"/>
</dbReference>
<feature type="transmembrane region" description="Helical" evidence="11">
    <location>
        <begin position="393"/>
        <end position="411"/>
    </location>
</feature>
<accession>A0ABT1D9P2</accession>
<organism evidence="14 15">
    <name type="scientific">Siccirubricoccus soli</name>
    <dbReference type="NCBI Taxonomy" id="2899147"/>
    <lineage>
        <taxon>Bacteria</taxon>
        <taxon>Pseudomonadati</taxon>
        <taxon>Pseudomonadota</taxon>
        <taxon>Alphaproteobacteria</taxon>
        <taxon>Acetobacterales</taxon>
        <taxon>Roseomonadaceae</taxon>
        <taxon>Siccirubricoccus</taxon>
    </lineage>
</organism>
<feature type="transmembrane region" description="Helical" evidence="11">
    <location>
        <begin position="101"/>
        <end position="123"/>
    </location>
</feature>
<feature type="transmembrane region" description="Helical" evidence="11">
    <location>
        <begin position="507"/>
        <end position="529"/>
    </location>
</feature>
<dbReference type="SUPFAM" id="SSF53448">
    <property type="entry name" value="Nucleotide-diphospho-sugar transferases"/>
    <property type="match status" value="1"/>
</dbReference>
<keyword evidence="6 11" id="KW-0812">Transmembrane</keyword>
<comment type="function">
    <text evidence="11">Catalytic subunit of cellulose synthase. It polymerizes uridine 5'-diphosphate glucose to cellulose.</text>
</comment>
<keyword evidence="11" id="KW-0973">c-di-GMP</keyword>
<dbReference type="Pfam" id="PF07238">
    <property type="entry name" value="PilZ"/>
    <property type="match status" value="1"/>
</dbReference>
<evidence type="ECO:0000256" key="10">
    <source>
        <dbReference type="ARBA" id="ARBA00048682"/>
    </source>
</evidence>
<dbReference type="Gene3D" id="3.90.550.10">
    <property type="entry name" value="Spore Coat Polysaccharide Biosynthesis Protein SpsA, Chain A"/>
    <property type="match status" value="1"/>
</dbReference>
<name>A0ABT1D9P2_9PROT</name>
<evidence type="ECO:0000256" key="9">
    <source>
        <dbReference type="ARBA" id="ARBA00023136"/>
    </source>
</evidence>
<dbReference type="InterPro" id="IPR050321">
    <property type="entry name" value="Glycosyltr_2/OpgH_subfam"/>
</dbReference>